<name>A0A6B0UV60_IXORI</name>
<dbReference type="AlphaFoldDB" id="A0A6B0UV60"/>
<feature type="chain" id="PRO_5025657926" description="Secreted protein" evidence="1">
    <location>
        <begin position="19"/>
        <end position="149"/>
    </location>
</feature>
<sequence length="149" mass="16838">MVISYGVICGFVISVCDCCSGGDTFYRPVFDFRAKHQNICVACSHFYALPCILKTSKFGVQERVVFRVFYGHLCRPFLPEATSHCDTSEENCVHQAHCRNGALASDSRCLSSNNVIQNIRDISFFCIFSSKYSCIRWIRIGVVQRGEVK</sequence>
<evidence type="ECO:0000256" key="1">
    <source>
        <dbReference type="SAM" id="SignalP"/>
    </source>
</evidence>
<feature type="signal peptide" evidence="1">
    <location>
        <begin position="1"/>
        <end position="18"/>
    </location>
</feature>
<organism evidence="2">
    <name type="scientific">Ixodes ricinus</name>
    <name type="common">Common tick</name>
    <name type="synonym">Acarus ricinus</name>
    <dbReference type="NCBI Taxonomy" id="34613"/>
    <lineage>
        <taxon>Eukaryota</taxon>
        <taxon>Metazoa</taxon>
        <taxon>Ecdysozoa</taxon>
        <taxon>Arthropoda</taxon>
        <taxon>Chelicerata</taxon>
        <taxon>Arachnida</taxon>
        <taxon>Acari</taxon>
        <taxon>Parasitiformes</taxon>
        <taxon>Ixodida</taxon>
        <taxon>Ixodoidea</taxon>
        <taxon>Ixodidae</taxon>
        <taxon>Ixodinae</taxon>
        <taxon>Ixodes</taxon>
    </lineage>
</organism>
<proteinExistence type="predicted"/>
<accession>A0A6B0UV60</accession>
<reference evidence="2" key="1">
    <citation type="submission" date="2019-12" db="EMBL/GenBank/DDBJ databases">
        <title>An insight into the sialome of adult female Ixodes ricinus ticks feeding for 6 days.</title>
        <authorList>
            <person name="Perner J."/>
            <person name="Ribeiro J.M.C."/>
        </authorList>
    </citation>
    <scope>NUCLEOTIDE SEQUENCE</scope>
    <source>
        <strain evidence="2">Semi-engorged</strain>
        <tissue evidence="2">Salivary glands</tissue>
    </source>
</reference>
<keyword evidence="1" id="KW-0732">Signal</keyword>
<protein>
    <recommendedName>
        <fullName evidence="3">Secreted protein</fullName>
    </recommendedName>
</protein>
<evidence type="ECO:0000313" key="2">
    <source>
        <dbReference type="EMBL" id="MXU93649.1"/>
    </source>
</evidence>
<evidence type="ECO:0008006" key="3">
    <source>
        <dbReference type="Google" id="ProtNLM"/>
    </source>
</evidence>
<dbReference type="EMBL" id="GIFC01011566">
    <property type="protein sequence ID" value="MXU93649.1"/>
    <property type="molecule type" value="Transcribed_RNA"/>
</dbReference>